<dbReference type="GO" id="GO:0003677">
    <property type="term" value="F:DNA binding"/>
    <property type="evidence" value="ECO:0007669"/>
    <property type="project" value="UniProtKB-KW"/>
</dbReference>
<evidence type="ECO:0000256" key="3">
    <source>
        <dbReference type="ARBA" id="ARBA00023125"/>
    </source>
</evidence>
<dbReference type="CDD" id="cd10017">
    <property type="entry name" value="B3_DNA"/>
    <property type="match status" value="1"/>
</dbReference>
<gene>
    <name evidence="6" type="ORF">POM88_029603</name>
</gene>
<keyword evidence="7" id="KW-1185">Reference proteome</keyword>
<evidence type="ECO:0000256" key="1">
    <source>
        <dbReference type="ARBA" id="ARBA00004123"/>
    </source>
</evidence>
<dbReference type="InterPro" id="IPR015300">
    <property type="entry name" value="DNA-bd_pseudobarrel_sf"/>
</dbReference>
<evidence type="ECO:0000256" key="2">
    <source>
        <dbReference type="ARBA" id="ARBA00023015"/>
    </source>
</evidence>
<comment type="caution">
    <text evidence="6">The sequence shown here is derived from an EMBL/GenBank/DDBJ whole genome shotgun (WGS) entry which is preliminary data.</text>
</comment>
<comment type="subcellular location">
    <subcellularLocation>
        <location evidence="1">Nucleus</location>
    </subcellularLocation>
</comment>
<dbReference type="Gene3D" id="2.40.330.10">
    <property type="entry name" value="DNA-binding pseudobarrel domain"/>
    <property type="match status" value="1"/>
</dbReference>
<name>A0AAD8MF09_9APIA</name>
<evidence type="ECO:0008006" key="8">
    <source>
        <dbReference type="Google" id="ProtNLM"/>
    </source>
</evidence>
<dbReference type="PANTHER" id="PTHR31541">
    <property type="entry name" value="B3 DOMAIN PLANT PROTEIN-RELATED"/>
    <property type="match status" value="1"/>
</dbReference>
<dbReference type="InterPro" id="IPR003340">
    <property type="entry name" value="B3_DNA-bd"/>
</dbReference>
<dbReference type="EMBL" id="JAUIZM010000007">
    <property type="protein sequence ID" value="KAK1373410.1"/>
    <property type="molecule type" value="Genomic_DNA"/>
</dbReference>
<sequence length="190" mass="22272">MEAAALMLVSLTYLEVDQKTAQDMEKQRNEAIREAILSDRPWLPPVPSVKPFIGKCSKAIKKQLEDSDVKDNQARLSLKKDSVVKEFLPVLKSYENVKDGIEVIAYDSYGNKYERMKFILWADKMYVFTRQWKQFCEDHKLVSYNDGVKVWMFRDNRTDKLCVVIKPIFDQSLSLAERDFRRMSLNEKTS</sequence>
<keyword evidence="3" id="KW-0238">DNA-binding</keyword>
<keyword evidence="2" id="KW-0805">Transcription regulation</keyword>
<dbReference type="GO" id="GO:0005634">
    <property type="term" value="C:nucleus"/>
    <property type="evidence" value="ECO:0007669"/>
    <property type="project" value="UniProtKB-SubCell"/>
</dbReference>
<proteinExistence type="predicted"/>
<keyword evidence="4" id="KW-0804">Transcription</keyword>
<accession>A0AAD8MF09</accession>
<dbReference type="InterPro" id="IPR005508">
    <property type="entry name" value="At2g31720-like"/>
</dbReference>
<reference evidence="6" key="1">
    <citation type="submission" date="2023-02" db="EMBL/GenBank/DDBJ databases">
        <title>Genome of toxic invasive species Heracleum sosnowskyi carries increased number of genes despite the absence of recent whole-genome duplications.</title>
        <authorList>
            <person name="Schelkunov M."/>
            <person name="Shtratnikova V."/>
            <person name="Makarenko M."/>
            <person name="Klepikova A."/>
            <person name="Omelchenko D."/>
            <person name="Novikova G."/>
            <person name="Obukhova E."/>
            <person name="Bogdanov V."/>
            <person name="Penin A."/>
            <person name="Logacheva M."/>
        </authorList>
    </citation>
    <scope>NUCLEOTIDE SEQUENCE</scope>
    <source>
        <strain evidence="6">Hsosn_3</strain>
        <tissue evidence="6">Leaf</tissue>
    </source>
</reference>
<evidence type="ECO:0000256" key="5">
    <source>
        <dbReference type="ARBA" id="ARBA00023242"/>
    </source>
</evidence>
<evidence type="ECO:0000313" key="7">
    <source>
        <dbReference type="Proteomes" id="UP001237642"/>
    </source>
</evidence>
<dbReference type="Proteomes" id="UP001237642">
    <property type="component" value="Unassembled WGS sequence"/>
</dbReference>
<evidence type="ECO:0000256" key="4">
    <source>
        <dbReference type="ARBA" id="ARBA00023163"/>
    </source>
</evidence>
<protein>
    <recommendedName>
        <fullName evidence="8">TF-B3 domain-containing protein</fullName>
    </recommendedName>
</protein>
<reference evidence="6" key="2">
    <citation type="submission" date="2023-05" db="EMBL/GenBank/DDBJ databases">
        <authorList>
            <person name="Schelkunov M.I."/>
        </authorList>
    </citation>
    <scope>NUCLEOTIDE SEQUENCE</scope>
    <source>
        <strain evidence="6">Hsosn_3</strain>
        <tissue evidence="6">Leaf</tissue>
    </source>
</reference>
<dbReference type="PANTHER" id="PTHR31541:SF28">
    <property type="entry name" value="TF-B3 DOMAIN-CONTAINING PROTEIN"/>
    <property type="match status" value="1"/>
</dbReference>
<dbReference type="AlphaFoldDB" id="A0AAD8MF09"/>
<keyword evidence="5" id="KW-0539">Nucleus</keyword>
<organism evidence="6 7">
    <name type="scientific">Heracleum sosnowskyi</name>
    <dbReference type="NCBI Taxonomy" id="360622"/>
    <lineage>
        <taxon>Eukaryota</taxon>
        <taxon>Viridiplantae</taxon>
        <taxon>Streptophyta</taxon>
        <taxon>Embryophyta</taxon>
        <taxon>Tracheophyta</taxon>
        <taxon>Spermatophyta</taxon>
        <taxon>Magnoliopsida</taxon>
        <taxon>eudicotyledons</taxon>
        <taxon>Gunneridae</taxon>
        <taxon>Pentapetalae</taxon>
        <taxon>asterids</taxon>
        <taxon>campanulids</taxon>
        <taxon>Apiales</taxon>
        <taxon>Apiaceae</taxon>
        <taxon>Apioideae</taxon>
        <taxon>apioid superclade</taxon>
        <taxon>Tordylieae</taxon>
        <taxon>Tordyliinae</taxon>
        <taxon>Heracleum</taxon>
    </lineage>
</organism>
<evidence type="ECO:0000313" key="6">
    <source>
        <dbReference type="EMBL" id="KAK1373410.1"/>
    </source>
</evidence>
<dbReference type="SUPFAM" id="SSF101936">
    <property type="entry name" value="DNA-binding pseudobarrel domain"/>
    <property type="match status" value="1"/>
</dbReference>